<feature type="domain" description="DUF447" evidence="1">
    <location>
        <begin position="24"/>
        <end position="139"/>
    </location>
</feature>
<dbReference type="Proteomes" id="UP000199518">
    <property type="component" value="Unassembled WGS sequence"/>
</dbReference>
<proteinExistence type="predicted"/>
<dbReference type="InterPro" id="IPR007386">
    <property type="entry name" value="DUF447_N"/>
</dbReference>
<organism evidence="3 4">
    <name type="scientific">Planctomicrobium piriforme</name>
    <dbReference type="NCBI Taxonomy" id="1576369"/>
    <lineage>
        <taxon>Bacteria</taxon>
        <taxon>Pseudomonadati</taxon>
        <taxon>Planctomycetota</taxon>
        <taxon>Planctomycetia</taxon>
        <taxon>Planctomycetales</taxon>
        <taxon>Planctomycetaceae</taxon>
        <taxon>Planctomicrobium</taxon>
    </lineage>
</organism>
<dbReference type="Pfam" id="PF20766">
    <property type="entry name" value="DUF447_C"/>
    <property type="match status" value="1"/>
</dbReference>
<dbReference type="SUPFAM" id="SSF50475">
    <property type="entry name" value="FMN-binding split barrel"/>
    <property type="match status" value="1"/>
</dbReference>
<dbReference type="AlphaFoldDB" id="A0A1I3SDH1"/>
<dbReference type="Gene3D" id="1.20.58.290">
    <property type="entry name" value="Hypothetical membrane protein ta0354_69_121"/>
    <property type="match status" value="1"/>
</dbReference>
<dbReference type="Gene3D" id="2.30.110.10">
    <property type="entry name" value="Electron Transport, Fmn-binding Protein, Chain A"/>
    <property type="match status" value="1"/>
</dbReference>
<dbReference type="EMBL" id="FOQD01000023">
    <property type="protein sequence ID" value="SFJ55591.1"/>
    <property type="molecule type" value="Genomic_DNA"/>
</dbReference>
<dbReference type="STRING" id="1576369.SAMN05421753_12375"/>
<dbReference type="InterPro" id="IPR049288">
    <property type="entry name" value="DUF447_C"/>
</dbReference>
<feature type="domain" description="DUF447" evidence="2">
    <location>
        <begin position="148"/>
        <end position="199"/>
    </location>
</feature>
<sequence length="213" mass="23205">MVEGLRFESDLASSLKPERPVIVEGICTTRNADGTFNVAPMGPIVDPSLTSFLFRPFQSSTTFANLQATGCGVFHITDDVQLIAQAAVGKVDPRPEMFAAHSIDGAVLADCCRWYEFRVTSVDASASRTEIQTEVVHVGRVRDFFGFNRAKHAVLEAAILATRLHLLTPDDVNAQLERLKVMVEKTAGPKEQAAFEFLQQRIAGVLSQASVSP</sequence>
<evidence type="ECO:0008006" key="5">
    <source>
        <dbReference type="Google" id="ProtNLM"/>
    </source>
</evidence>
<name>A0A1I3SDH1_9PLAN</name>
<evidence type="ECO:0000259" key="2">
    <source>
        <dbReference type="Pfam" id="PF20766"/>
    </source>
</evidence>
<keyword evidence="4" id="KW-1185">Reference proteome</keyword>
<protein>
    <recommendedName>
        <fullName evidence="5">DUF447 family protein</fullName>
    </recommendedName>
</protein>
<reference evidence="4" key="1">
    <citation type="submission" date="2016-10" db="EMBL/GenBank/DDBJ databases">
        <authorList>
            <person name="Varghese N."/>
            <person name="Submissions S."/>
        </authorList>
    </citation>
    <scope>NUCLEOTIDE SEQUENCE [LARGE SCALE GENOMIC DNA]</scope>
    <source>
        <strain evidence="4">DSM 26348</strain>
    </source>
</reference>
<dbReference type="InterPro" id="IPR012349">
    <property type="entry name" value="Split_barrel_FMN-bd"/>
</dbReference>
<dbReference type="RefSeq" id="WP_245764713.1">
    <property type="nucleotide sequence ID" value="NZ_FOQD01000023.1"/>
</dbReference>
<evidence type="ECO:0000313" key="3">
    <source>
        <dbReference type="EMBL" id="SFJ55591.1"/>
    </source>
</evidence>
<gene>
    <name evidence="3" type="ORF">SAMN05421753_12375</name>
</gene>
<evidence type="ECO:0000313" key="4">
    <source>
        <dbReference type="Proteomes" id="UP000199518"/>
    </source>
</evidence>
<dbReference type="Pfam" id="PF04289">
    <property type="entry name" value="DUF447_N"/>
    <property type="match status" value="1"/>
</dbReference>
<accession>A0A1I3SDH1</accession>
<evidence type="ECO:0000259" key="1">
    <source>
        <dbReference type="Pfam" id="PF04289"/>
    </source>
</evidence>